<dbReference type="EMBL" id="HAEJ01017108">
    <property type="protein sequence ID" value="SBS57565.1"/>
    <property type="molecule type" value="Transcribed_RNA"/>
</dbReference>
<dbReference type="AlphaFoldDB" id="A0A1A8VAY3"/>
<evidence type="ECO:0000313" key="1">
    <source>
        <dbReference type="EMBL" id="SBS57565.1"/>
    </source>
</evidence>
<gene>
    <name evidence="1" type="primary">PCDH10B</name>
</gene>
<proteinExistence type="predicted"/>
<reference evidence="1" key="1">
    <citation type="submission" date="2016-05" db="EMBL/GenBank/DDBJ databases">
        <authorList>
            <person name="Lavstsen T."/>
            <person name="Jespersen J.S."/>
        </authorList>
    </citation>
    <scope>NUCLEOTIDE SEQUENCE</scope>
    <source>
        <tissue evidence="1">Brain</tissue>
    </source>
</reference>
<reference evidence="1" key="2">
    <citation type="submission" date="2016-06" db="EMBL/GenBank/DDBJ databases">
        <title>The genome of a short-lived fish provides insights into sex chromosome evolution and the genetic control of aging.</title>
        <authorList>
            <person name="Reichwald K."/>
            <person name="Felder M."/>
            <person name="Petzold A."/>
            <person name="Koch P."/>
            <person name="Groth M."/>
            <person name="Platzer M."/>
        </authorList>
    </citation>
    <scope>NUCLEOTIDE SEQUENCE</scope>
    <source>
        <tissue evidence="1">Brain</tissue>
    </source>
</reference>
<accession>A0A1A8VAY3</accession>
<protein>
    <submittedName>
        <fullName evidence="1">Protocadherin 10b</fullName>
    </submittedName>
</protein>
<sequence>AADLHVVAMRCRSLQSRVRLEIRACLVTAART</sequence>
<feature type="non-terminal residue" evidence="1">
    <location>
        <position position="1"/>
    </location>
</feature>
<name>A0A1A8VAY3_NOTFU</name>
<organism evidence="1">
    <name type="scientific">Nothobranchius furzeri</name>
    <name type="common">Turquoise killifish</name>
    <dbReference type="NCBI Taxonomy" id="105023"/>
    <lineage>
        <taxon>Eukaryota</taxon>
        <taxon>Metazoa</taxon>
        <taxon>Chordata</taxon>
        <taxon>Craniata</taxon>
        <taxon>Vertebrata</taxon>
        <taxon>Euteleostomi</taxon>
        <taxon>Actinopterygii</taxon>
        <taxon>Neopterygii</taxon>
        <taxon>Teleostei</taxon>
        <taxon>Neoteleostei</taxon>
        <taxon>Acanthomorphata</taxon>
        <taxon>Ovalentaria</taxon>
        <taxon>Atherinomorphae</taxon>
        <taxon>Cyprinodontiformes</taxon>
        <taxon>Nothobranchiidae</taxon>
        <taxon>Nothobranchius</taxon>
    </lineage>
</organism>